<evidence type="ECO:0000313" key="4">
    <source>
        <dbReference type="Proteomes" id="UP000094043"/>
    </source>
</evidence>
<gene>
    <name evidence="3" type="ORF">L203_104322</name>
</gene>
<dbReference type="GeneID" id="91088532"/>
<dbReference type="RefSeq" id="XP_066069806.1">
    <property type="nucleotide sequence ID" value="XM_066213709.1"/>
</dbReference>
<feature type="compositionally biased region" description="Pro residues" evidence="2">
    <location>
        <begin position="15"/>
        <end position="25"/>
    </location>
</feature>
<sequence>MPLSQHPSIMSSPSRIPPQPPPPQSSPMLLPHLDHPPALNFHYPPSASSSQYRFAPPPPLHVVPTHPAVSSADVVGGEPGNATWLREVPHMVKRHSHHTSSNGENHSHMQRRMTYQTSSSTGMSDVDRWKHWRRNSQVSVVPQLSGAEHAMGEKELAVQNDLPSATGLSQHVPQLSGTDEKWSKKRSRTNSMSKQMPLSEWQPPPTASHGSMQEKTFIPAILTREKKQKACSNCRKAKLKCLVQPDESVCDENWQQTFHTDLYAATSHLSQLSAAVQHILHHLVSQSIIPPLSAPLEEYRPPDRDNIIAIGDGQVRDASETSGNDREGKSKKRKGSEDETRSEAMDRGTNKSSDVEGNVPSQATIFPSYSAPRFHLPASALEKQFNSPTLQPTRLGPTQQPFRLPTVGHDTESVQQPEAGRIIHGTPTSVKNVTPSTGDSVSPQSLPPTRSSFGQPIMLPPTSELAQLRNYSLQSAQRHMTSSMRDEPLQIHSEVDGEFHDENGMEISMGVRDPRQDIIKKKIVSNSDALFLSNYFHSRLGAFLYGYRLQFRKFPYLEGGPSTITPLILAVICLVASEHCAEYLHYRDQLIDEVLALLETSPAESWQRFEGKQAKDFGDVEGDDPLDAEFGLGPEEIVAACVLATYITERAEGAVIAQSAFRWARGWIKLLSSTPPRVTLAETAGFVPPERQASVQDMARVWLLCYIVDSTERLTIQGMPAPLFRDALSYCSLLIPPVQSPTKPFGVPQSSSIPIEELPDPHDLLLTSHARLMTIFNEWRHGLERISHLENERRVFLSQLKRLAVKVKGDLRWWHEDFQDVARDSCGRRSNLKGADKLLKWKYTEMTWAFAKIHVNSTVARALEANNNIPDPLASNTATQPDTELREASIALVIDGALEILDICKGWTPREEITMFGPTYLKFITVAGSELVSCLGEGRERNVDLDDVISLLRWVSESLFMGNLHEQHVTRMTGSSLLYYCDELQKLKGSERQ</sequence>
<name>A0AAJ8JV95_9TREE</name>
<feature type="region of interest" description="Disordered" evidence="2">
    <location>
        <begin position="303"/>
        <end position="364"/>
    </location>
</feature>
<evidence type="ECO:0000256" key="2">
    <source>
        <dbReference type="SAM" id="MobiDB-lite"/>
    </source>
</evidence>
<reference evidence="3" key="1">
    <citation type="submission" date="2016-06" db="EMBL/GenBank/DDBJ databases">
        <authorList>
            <person name="Cuomo C."/>
            <person name="Litvintseva A."/>
            <person name="Heitman J."/>
            <person name="Chen Y."/>
            <person name="Sun S."/>
            <person name="Springer D."/>
            <person name="Dromer F."/>
            <person name="Young S."/>
            <person name="Zeng Q."/>
            <person name="Chapman S."/>
            <person name="Gujja S."/>
            <person name="Saif S."/>
            <person name="Birren B."/>
        </authorList>
    </citation>
    <scope>NUCLEOTIDE SEQUENCE</scope>
    <source>
        <strain evidence="3">CBS 7841</strain>
    </source>
</reference>
<feature type="region of interest" description="Disordered" evidence="2">
    <location>
        <begin position="1"/>
        <end position="52"/>
    </location>
</feature>
<feature type="compositionally biased region" description="Polar residues" evidence="2">
    <location>
        <begin position="388"/>
        <end position="401"/>
    </location>
</feature>
<dbReference type="KEGG" id="cdep:91088532"/>
<evidence type="ECO:0000313" key="3">
    <source>
        <dbReference type="EMBL" id="WVN89106.1"/>
    </source>
</evidence>
<feature type="compositionally biased region" description="Basic and acidic residues" evidence="2">
    <location>
        <begin position="314"/>
        <end position="328"/>
    </location>
</feature>
<reference evidence="3" key="2">
    <citation type="journal article" date="2022" name="Elife">
        <title>Obligate sexual reproduction of a homothallic fungus closely related to the Cryptococcus pathogenic species complex.</title>
        <authorList>
            <person name="Passer A.R."/>
            <person name="Clancey S.A."/>
            <person name="Shea T."/>
            <person name="David-Palma M."/>
            <person name="Averette A.F."/>
            <person name="Boekhout T."/>
            <person name="Porcel B.M."/>
            <person name="Nowrousian M."/>
            <person name="Cuomo C.A."/>
            <person name="Sun S."/>
            <person name="Heitman J."/>
            <person name="Coelho M.A."/>
        </authorList>
    </citation>
    <scope>NUCLEOTIDE SEQUENCE</scope>
    <source>
        <strain evidence="3">CBS 7841</strain>
    </source>
</reference>
<dbReference type="Proteomes" id="UP000094043">
    <property type="component" value="Chromosome 5"/>
</dbReference>
<dbReference type="AlphaFoldDB" id="A0AAJ8JV95"/>
<dbReference type="GO" id="GO:0001080">
    <property type="term" value="P:nitrogen catabolite activation of transcription from RNA polymerase II promoter"/>
    <property type="evidence" value="ECO:0007669"/>
    <property type="project" value="TreeGrafter"/>
</dbReference>
<feature type="region of interest" description="Disordered" evidence="2">
    <location>
        <begin position="165"/>
        <end position="212"/>
    </location>
</feature>
<keyword evidence="4" id="KW-1185">Reference proteome</keyword>
<proteinExistence type="predicted"/>
<organism evidence="3 4">
    <name type="scientific">Cryptococcus depauperatus CBS 7841</name>
    <dbReference type="NCBI Taxonomy" id="1295531"/>
    <lineage>
        <taxon>Eukaryota</taxon>
        <taxon>Fungi</taxon>
        <taxon>Dikarya</taxon>
        <taxon>Basidiomycota</taxon>
        <taxon>Agaricomycotina</taxon>
        <taxon>Tremellomycetes</taxon>
        <taxon>Tremellales</taxon>
        <taxon>Cryptococcaceae</taxon>
        <taxon>Cryptococcus</taxon>
    </lineage>
</organism>
<feature type="compositionally biased region" description="Polar residues" evidence="2">
    <location>
        <begin position="426"/>
        <end position="451"/>
    </location>
</feature>
<evidence type="ECO:0008006" key="5">
    <source>
        <dbReference type="Google" id="ProtNLM"/>
    </source>
</evidence>
<protein>
    <recommendedName>
        <fullName evidence="5">Transcription factor domain-containing protein</fullName>
    </recommendedName>
</protein>
<dbReference type="PANTHER" id="PTHR31668:SF4">
    <property type="entry name" value="TRANSCRIPTIONAL ACTIVATOR PROTEIN DAL81"/>
    <property type="match status" value="1"/>
</dbReference>
<evidence type="ECO:0000256" key="1">
    <source>
        <dbReference type="ARBA" id="ARBA00023242"/>
    </source>
</evidence>
<dbReference type="GO" id="GO:0005634">
    <property type="term" value="C:nucleus"/>
    <property type="evidence" value="ECO:0007669"/>
    <property type="project" value="TreeGrafter"/>
</dbReference>
<dbReference type="InterPro" id="IPR050797">
    <property type="entry name" value="Carb_Metab_Trans_Reg"/>
</dbReference>
<dbReference type="EMBL" id="CP143788">
    <property type="protein sequence ID" value="WVN89106.1"/>
    <property type="molecule type" value="Genomic_DNA"/>
</dbReference>
<feature type="compositionally biased region" description="Basic and acidic residues" evidence="2">
    <location>
        <begin position="335"/>
        <end position="349"/>
    </location>
</feature>
<keyword evidence="1" id="KW-0539">Nucleus</keyword>
<dbReference type="PANTHER" id="PTHR31668">
    <property type="entry name" value="GLUCOSE TRANSPORT TRANSCRIPTION REGULATOR RGT1-RELATED-RELATED"/>
    <property type="match status" value="1"/>
</dbReference>
<feature type="region of interest" description="Disordered" evidence="2">
    <location>
        <begin position="388"/>
        <end position="451"/>
    </location>
</feature>
<reference evidence="3" key="3">
    <citation type="submission" date="2024-01" db="EMBL/GenBank/DDBJ databases">
        <authorList>
            <person name="Coelho M.A."/>
            <person name="David-Palma M."/>
            <person name="Shea T."/>
            <person name="Sun S."/>
            <person name="Cuomo C.A."/>
            <person name="Heitman J."/>
        </authorList>
    </citation>
    <scope>NUCLEOTIDE SEQUENCE</scope>
    <source>
        <strain evidence="3">CBS 7841</strain>
    </source>
</reference>
<accession>A0AAJ8JV95</accession>
<feature type="compositionally biased region" description="Polar residues" evidence="2">
    <location>
        <begin position="165"/>
        <end position="177"/>
    </location>
</feature>